<evidence type="ECO:0000313" key="2">
    <source>
        <dbReference type="EMBL" id="KIM85065.1"/>
    </source>
</evidence>
<dbReference type="InParanoid" id="A0A0C3FLV7"/>
<feature type="compositionally biased region" description="Low complexity" evidence="1">
    <location>
        <begin position="1"/>
        <end position="20"/>
    </location>
</feature>
<evidence type="ECO:0000313" key="3">
    <source>
        <dbReference type="Proteomes" id="UP000054166"/>
    </source>
</evidence>
<dbReference type="EMBL" id="KN832986">
    <property type="protein sequence ID" value="KIM85065.1"/>
    <property type="molecule type" value="Genomic_DNA"/>
</dbReference>
<sequence length="427" mass="47261">MVHSLPSYSSPSTPRYSSEPSVDEQTLDHTPVVGQHAPTGTYVKSNDIFTLTLDEQVYGAVLPTYGRNGLIKGTVSLHDCAEVTTLNVKASHGDIPFPKLQVLNISSQLDGILNVAIADGRVAKTTFLTAKHIIWSNELSLNEMCPSSLPFECALPSMYQERGRVFPLPPSYEILSPGDPKVAISCDYTLTVEALKAQIFPLIKRRKSFSIRISYQPRTRPVLPILPSHITFLSTIKTSPKEWYRITSTMQPRHGSGVEPIQCNLYIPSAQIYAISDVIGFHVQLRASPSSLWSLRRPPNSSEYNPLRQQGKPIARVFIMRQIIATVYGHKARRYLVIGEGNLRPLPPIEPDATSVKDGLESLDWEGDVRCDESVTGGALNVGDLSMKVRRFLDGHLWSGAIDKPLVWPSVFIYAGLHRSGSISAQF</sequence>
<evidence type="ECO:0008006" key="4">
    <source>
        <dbReference type="Google" id="ProtNLM"/>
    </source>
</evidence>
<feature type="region of interest" description="Disordered" evidence="1">
    <location>
        <begin position="1"/>
        <end position="26"/>
    </location>
</feature>
<reference evidence="3" key="2">
    <citation type="submission" date="2015-01" db="EMBL/GenBank/DDBJ databases">
        <title>Evolutionary Origins and Diversification of the Mycorrhizal Mutualists.</title>
        <authorList>
            <consortium name="DOE Joint Genome Institute"/>
            <consortium name="Mycorrhizal Genomics Consortium"/>
            <person name="Kohler A."/>
            <person name="Kuo A."/>
            <person name="Nagy L.G."/>
            <person name="Floudas D."/>
            <person name="Copeland A."/>
            <person name="Barry K.W."/>
            <person name="Cichocki N."/>
            <person name="Veneault-Fourrey C."/>
            <person name="LaButti K."/>
            <person name="Lindquist E.A."/>
            <person name="Lipzen A."/>
            <person name="Lundell T."/>
            <person name="Morin E."/>
            <person name="Murat C."/>
            <person name="Riley R."/>
            <person name="Ohm R."/>
            <person name="Sun H."/>
            <person name="Tunlid A."/>
            <person name="Henrissat B."/>
            <person name="Grigoriev I.V."/>
            <person name="Hibbett D.S."/>
            <person name="Martin F."/>
        </authorList>
    </citation>
    <scope>NUCLEOTIDE SEQUENCE [LARGE SCALE GENOMIC DNA]</scope>
    <source>
        <strain evidence="3">F 1598</strain>
    </source>
</reference>
<gene>
    <name evidence="2" type="ORF">PILCRDRAFT_6051</name>
</gene>
<accession>A0A0C3FLV7</accession>
<keyword evidence="3" id="KW-1185">Reference proteome</keyword>
<dbReference type="OrthoDB" id="3252135at2759"/>
<evidence type="ECO:0000256" key="1">
    <source>
        <dbReference type="SAM" id="MobiDB-lite"/>
    </source>
</evidence>
<organism evidence="2 3">
    <name type="scientific">Piloderma croceum (strain F 1598)</name>
    <dbReference type="NCBI Taxonomy" id="765440"/>
    <lineage>
        <taxon>Eukaryota</taxon>
        <taxon>Fungi</taxon>
        <taxon>Dikarya</taxon>
        <taxon>Basidiomycota</taxon>
        <taxon>Agaricomycotina</taxon>
        <taxon>Agaricomycetes</taxon>
        <taxon>Agaricomycetidae</taxon>
        <taxon>Atheliales</taxon>
        <taxon>Atheliaceae</taxon>
        <taxon>Piloderma</taxon>
    </lineage>
</organism>
<dbReference type="Proteomes" id="UP000054166">
    <property type="component" value="Unassembled WGS sequence"/>
</dbReference>
<dbReference type="HOGENOM" id="CLU_049916_0_0_1"/>
<name>A0A0C3FLV7_PILCF</name>
<protein>
    <recommendedName>
        <fullName evidence="4">Arrestin-like N-terminal domain-containing protein</fullName>
    </recommendedName>
</protein>
<dbReference type="AlphaFoldDB" id="A0A0C3FLV7"/>
<reference evidence="2 3" key="1">
    <citation type="submission" date="2014-04" db="EMBL/GenBank/DDBJ databases">
        <authorList>
            <consortium name="DOE Joint Genome Institute"/>
            <person name="Kuo A."/>
            <person name="Tarkka M."/>
            <person name="Buscot F."/>
            <person name="Kohler A."/>
            <person name="Nagy L.G."/>
            <person name="Floudas D."/>
            <person name="Copeland A."/>
            <person name="Barry K.W."/>
            <person name="Cichocki N."/>
            <person name="Veneault-Fourrey C."/>
            <person name="LaButti K."/>
            <person name="Lindquist E.A."/>
            <person name="Lipzen A."/>
            <person name="Lundell T."/>
            <person name="Morin E."/>
            <person name="Murat C."/>
            <person name="Sun H."/>
            <person name="Tunlid A."/>
            <person name="Henrissat B."/>
            <person name="Grigoriev I.V."/>
            <person name="Hibbett D.S."/>
            <person name="Martin F."/>
            <person name="Nordberg H.P."/>
            <person name="Cantor M.N."/>
            <person name="Hua S.X."/>
        </authorList>
    </citation>
    <scope>NUCLEOTIDE SEQUENCE [LARGE SCALE GENOMIC DNA]</scope>
    <source>
        <strain evidence="2 3">F 1598</strain>
    </source>
</reference>
<proteinExistence type="predicted"/>